<feature type="signal peptide" evidence="1">
    <location>
        <begin position="1"/>
        <end position="21"/>
    </location>
</feature>
<name>A0A139XBT7_9CYAN</name>
<dbReference type="RefSeq" id="WP_017741905.1">
    <property type="nucleotide sequence ID" value="NZ_KQ976354.1"/>
</dbReference>
<sequence length="104" mass="12429">MKIATLLLAWVLILTPATTLAQQQESQIYRLNIPSEQKPEPDVRFKLRLNQQVRQWNADIEYRLEEAREIKQFSEPYINEFQRRNERIQQRPEAGIENILPAVR</sequence>
<dbReference type="AlphaFoldDB" id="A0A139XBT7"/>
<evidence type="ECO:0000256" key="1">
    <source>
        <dbReference type="SAM" id="SignalP"/>
    </source>
</evidence>
<evidence type="ECO:0000313" key="2">
    <source>
        <dbReference type="EMBL" id="KYC42160.1"/>
    </source>
</evidence>
<keyword evidence="3" id="KW-1185">Reference proteome</keyword>
<gene>
    <name evidence="2" type="ORF">WA1_19415</name>
</gene>
<protein>
    <submittedName>
        <fullName evidence="2">Uncharacterized protein</fullName>
    </submittedName>
</protein>
<organism evidence="2 3">
    <name type="scientific">Scytonema hofmannii PCC 7110</name>
    <dbReference type="NCBI Taxonomy" id="128403"/>
    <lineage>
        <taxon>Bacteria</taxon>
        <taxon>Bacillati</taxon>
        <taxon>Cyanobacteriota</taxon>
        <taxon>Cyanophyceae</taxon>
        <taxon>Nostocales</taxon>
        <taxon>Scytonemataceae</taxon>
        <taxon>Scytonema</taxon>
    </lineage>
</organism>
<dbReference type="EMBL" id="ANNX02000020">
    <property type="protein sequence ID" value="KYC42160.1"/>
    <property type="molecule type" value="Genomic_DNA"/>
</dbReference>
<accession>A0A139XBT7</accession>
<reference evidence="2 3" key="1">
    <citation type="journal article" date="2013" name="Genome Biol. Evol.">
        <title>Genomes of Stigonematalean cyanobacteria (subsection V) and the evolution of oxygenic photosynthesis from prokaryotes to plastids.</title>
        <authorList>
            <person name="Dagan T."/>
            <person name="Roettger M."/>
            <person name="Stucken K."/>
            <person name="Landan G."/>
            <person name="Koch R."/>
            <person name="Major P."/>
            <person name="Gould S.B."/>
            <person name="Goremykin V.V."/>
            <person name="Rippka R."/>
            <person name="Tandeau de Marsac N."/>
            <person name="Gugger M."/>
            <person name="Lockhart P.J."/>
            <person name="Allen J.F."/>
            <person name="Brune I."/>
            <person name="Maus I."/>
            <person name="Puhler A."/>
            <person name="Martin W.F."/>
        </authorList>
    </citation>
    <scope>NUCLEOTIDE SEQUENCE [LARGE SCALE GENOMIC DNA]</scope>
    <source>
        <strain evidence="2 3">PCC 7110</strain>
    </source>
</reference>
<keyword evidence="1" id="KW-0732">Signal</keyword>
<proteinExistence type="predicted"/>
<evidence type="ECO:0000313" key="3">
    <source>
        <dbReference type="Proteomes" id="UP000076925"/>
    </source>
</evidence>
<comment type="caution">
    <text evidence="2">The sequence shown here is derived from an EMBL/GenBank/DDBJ whole genome shotgun (WGS) entry which is preliminary data.</text>
</comment>
<dbReference type="Proteomes" id="UP000076925">
    <property type="component" value="Unassembled WGS sequence"/>
</dbReference>
<dbReference type="OrthoDB" id="518087at2"/>
<feature type="chain" id="PRO_5007300638" evidence="1">
    <location>
        <begin position="22"/>
        <end position="104"/>
    </location>
</feature>